<protein>
    <submittedName>
        <fullName evidence="2">Uncharacterized protein</fullName>
    </submittedName>
</protein>
<feature type="transmembrane region" description="Helical" evidence="1">
    <location>
        <begin position="21"/>
        <end position="43"/>
    </location>
</feature>
<sequence length="104" mass="11943">MNTDLDRVTQRVERLELQNRRLRYFTFGVWPFVLAIITVLVLLPAKIDFKAMKLLLAWVGAIVGLLVIALTIAIACWFLLRVAVDFKNRNSRFVLNPGSRKLSD</sequence>
<feature type="transmembrane region" description="Helical" evidence="1">
    <location>
        <begin position="55"/>
        <end position="80"/>
    </location>
</feature>
<dbReference type="Proteomes" id="UP000603141">
    <property type="component" value="Unassembled WGS sequence"/>
</dbReference>
<gene>
    <name evidence="2" type="ORF">JIN85_13185</name>
</gene>
<dbReference type="EMBL" id="JAENIJ010000021">
    <property type="protein sequence ID" value="MBK1883375.1"/>
    <property type="molecule type" value="Genomic_DNA"/>
</dbReference>
<proteinExistence type="predicted"/>
<dbReference type="RefSeq" id="WP_200271462.1">
    <property type="nucleotide sequence ID" value="NZ_JAENIJ010000021.1"/>
</dbReference>
<dbReference type="AlphaFoldDB" id="A0A934S5B6"/>
<keyword evidence="1" id="KW-0472">Membrane</keyword>
<evidence type="ECO:0000313" key="2">
    <source>
        <dbReference type="EMBL" id="MBK1883375.1"/>
    </source>
</evidence>
<keyword evidence="1" id="KW-1133">Transmembrane helix</keyword>
<reference evidence="2" key="1">
    <citation type="submission" date="2021-01" db="EMBL/GenBank/DDBJ databases">
        <title>Modified the classification status of verrucomicrobia.</title>
        <authorList>
            <person name="Feng X."/>
        </authorList>
    </citation>
    <scope>NUCLEOTIDE SEQUENCE</scope>
    <source>
        <strain evidence="2">KCTC 22041</strain>
    </source>
</reference>
<keyword evidence="3" id="KW-1185">Reference proteome</keyword>
<evidence type="ECO:0000256" key="1">
    <source>
        <dbReference type="SAM" id="Phobius"/>
    </source>
</evidence>
<accession>A0A934S5B6</accession>
<comment type="caution">
    <text evidence="2">The sequence shown here is derived from an EMBL/GenBank/DDBJ whole genome shotgun (WGS) entry which is preliminary data.</text>
</comment>
<name>A0A934S5B6_9BACT</name>
<evidence type="ECO:0000313" key="3">
    <source>
        <dbReference type="Proteomes" id="UP000603141"/>
    </source>
</evidence>
<organism evidence="2 3">
    <name type="scientific">Luteolibacter pohnpeiensis</name>
    <dbReference type="NCBI Taxonomy" id="454153"/>
    <lineage>
        <taxon>Bacteria</taxon>
        <taxon>Pseudomonadati</taxon>
        <taxon>Verrucomicrobiota</taxon>
        <taxon>Verrucomicrobiia</taxon>
        <taxon>Verrucomicrobiales</taxon>
        <taxon>Verrucomicrobiaceae</taxon>
        <taxon>Luteolibacter</taxon>
    </lineage>
</organism>
<keyword evidence="1" id="KW-0812">Transmembrane</keyword>